<protein>
    <recommendedName>
        <fullName evidence="5">C-type lysozyme inhibitor domain-containing protein</fullName>
    </recommendedName>
</protein>
<comment type="caution">
    <text evidence="3">The sequence shown here is derived from an EMBL/GenBank/DDBJ whole genome shotgun (WGS) entry which is preliminary data.</text>
</comment>
<feature type="signal peptide" evidence="2">
    <location>
        <begin position="1"/>
        <end position="18"/>
    </location>
</feature>
<proteinExistence type="predicted"/>
<dbReference type="EMBL" id="JAHVKP010000001">
    <property type="protein sequence ID" value="MBY6218478.1"/>
    <property type="molecule type" value="Genomic_DNA"/>
</dbReference>
<evidence type="ECO:0008006" key="5">
    <source>
        <dbReference type="Google" id="ProtNLM"/>
    </source>
</evidence>
<accession>A0A9Q3S1X6</accession>
<dbReference type="RefSeq" id="WP_222405284.1">
    <property type="nucleotide sequence ID" value="NZ_JAHVKP010000001.1"/>
</dbReference>
<organism evidence="3 4">
    <name type="scientific">Qipengyuania aquimaris</name>
    <dbReference type="NCBI Taxonomy" id="255984"/>
    <lineage>
        <taxon>Bacteria</taxon>
        <taxon>Pseudomonadati</taxon>
        <taxon>Pseudomonadota</taxon>
        <taxon>Alphaproteobacteria</taxon>
        <taxon>Sphingomonadales</taxon>
        <taxon>Erythrobacteraceae</taxon>
        <taxon>Qipengyuania</taxon>
    </lineage>
</organism>
<dbReference type="PROSITE" id="PS51257">
    <property type="entry name" value="PROKAR_LIPOPROTEIN"/>
    <property type="match status" value="1"/>
</dbReference>
<sequence>MRLVISTFAALLTLSACGETVEEAPDTGPRERDAAWTPEEGLPEFADRQDPNPGIGTWINRLEPQESEACDFTEKPPKDRPAEYVLTAWSGNLDLYTPRDTLEHRRGEGFIESAFMHSRPVVAVRQGMDDLWIEPVGENVVLYIGADELTCRRDTEGG</sequence>
<dbReference type="AlphaFoldDB" id="A0A9Q3S1X6"/>
<feature type="chain" id="PRO_5040500029" description="C-type lysozyme inhibitor domain-containing protein" evidence="2">
    <location>
        <begin position="19"/>
        <end position="158"/>
    </location>
</feature>
<feature type="region of interest" description="Disordered" evidence="1">
    <location>
        <begin position="19"/>
        <end position="54"/>
    </location>
</feature>
<evidence type="ECO:0000313" key="3">
    <source>
        <dbReference type="EMBL" id="MBY6218478.1"/>
    </source>
</evidence>
<evidence type="ECO:0000313" key="4">
    <source>
        <dbReference type="Proteomes" id="UP000824927"/>
    </source>
</evidence>
<keyword evidence="2" id="KW-0732">Signal</keyword>
<gene>
    <name evidence="3" type="ORF">KUV31_08995</name>
</gene>
<evidence type="ECO:0000256" key="2">
    <source>
        <dbReference type="SAM" id="SignalP"/>
    </source>
</evidence>
<dbReference type="Proteomes" id="UP000824927">
    <property type="component" value="Unassembled WGS sequence"/>
</dbReference>
<reference evidence="3" key="1">
    <citation type="submission" date="2021-06" db="EMBL/GenBank/DDBJ databases">
        <title>50 bacteria genomes isolated from Dapeng, Shenzhen, China.</title>
        <authorList>
            <person name="Zheng W."/>
            <person name="Yu S."/>
            <person name="Huang Y."/>
        </authorList>
    </citation>
    <scope>NUCLEOTIDE SEQUENCE</scope>
    <source>
        <strain evidence="3">DP4N28-2</strain>
    </source>
</reference>
<evidence type="ECO:0000256" key="1">
    <source>
        <dbReference type="SAM" id="MobiDB-lite"/>
    </source>
</evidence>
<name>A0A9Q3S1X6_9SPHN</name>